<keyword evidence="3 7" id="KW-0863">Zinc-finger</keyword>
<dbReference type="Pfam" id="PF00271">
    <property type="entry name" value="Helicase_C"/>
    <property type="match status" value="1"/>
</dbReference>
<evidence type="ECO:0000256" key="5">
    <source>
        <dbReference type="ARBA" id="ARBA00022833"/>
    </source>
</evidence>
<feature type="region of interest" description="Disordered" evidence="9">
    <location>
        <begin position="789"/>
        <end position="845"/>
    </location>
</feature>
<sequence>MQAETVPIIRHLLEIQYTGATNADNSEEGECNAGWKAEEEEFRAALVDLNSGLSEPRIIDLGSARLVEYEGHLVGVSDVLSRHTKEDGWLFLAPALTEGIDHDAHDLSSSTVADLLLASDFLRLAGKVSLHARLRVVILPSGSCDSNADDLPFRLQVELNLGLCLPQFFEPFSGKTNKKHVTLAEDAQRRLLHFAYGTNTPPLPPSFEGATNMSYFYSILGPAPSLESNLAEDAMQPILLNPTLLPFQRRSVGWLLNREGKAVTQSGAIVPQTSSNEFSFWDTIEEGNHTWYYNRLSGVLSTIAPSVSASLGGILAEEPGLGKTLETIAMILLNPAPEDRNPTLTRWDSAARLEVKAIKTSLIVTPPALASQWIDELAAHAPSLKVLVYEGWAKVQVPINQSQLEEERLSELKISKPKPSIKGKKAPSTSKRRGKSKGKSAMDVDEEDMTRDSDGRSLEWCEYVHQFDVVITTYQFLRSDFNVARAVPVRPRREDVVYVNVERPRSPLVMVEWNRVIMDEVQMVGGGKTEDMVSLIPRLSSFAVSGTPARAQISDMLHVLKFLRVDDIIGSARMWNRLLKPAFAGEFAGFFQRYAVRTMKSSVKTELTIPQQTRYLVGIELGKVERHVYDQTLEAILLQLGLDARGVAASDGWQVDGTVLRASLRRLRGICTHPQVGQLVKKKGDNLFKPGTLKSIDQVLESMKDQNWKNVIEDWKGKVQLMIRSAQLHQHAEDNPNRYQIALDTLLAAEQQIKGQITEIEKVLADHDEKGKIMKEEAAALRKARREALGARLPANDKGKGKAREVSEELSEDEDKDDEDEHEDPEDKGLPKTPAGKEHKAQRGALKSRLREARLLLHRVKFLLGDVYHVLGGVDSTSEDAAYEAAEQIRRDLLKVTEDEAHGAMAFLTEDATLRRLDKDDLFIEVPYLDQGGIRSAELMEEANEIIEDVLNDQSDLLWDWRTRITNLLTQKLNPDGDAADGREYQRNLDNQGEAEAYMQLYAALLADRREALINERTLLAAHEVREKKLRKTLAAAKAANAALDDELEMVEMQPEQEVAFSELSMKRKGILARLNERAIKSIVIDLTSVAARIVKDTDPEKILVKNAIADLRRLISEQTALQDKLDADLALIRKAYNQRILYFRQLQEISDSVADVEWEEETVGDAIAVCAAQTAELAAKINTNRARHRYLENLVDKDNAADDEDEDQATCILCRCDFSRGFITHCAHIFCEGCMKAWLLRKEGKSCPVCRVPINTDTIQRFTVNAPADEPAPARPINNEPAPQSRRKISYNMIDPKLFAEIQKVESYGDFGSKVQTLVRHLLYLQMEDAGAKSIVFSAWADSLHIIETALMNNGIRCLRIDQNSKGQSAAKKFRTDPEILVLLLHGERENAGLNVTCASRVFLLESVVHHSFEIQAIARIDRMGQTRATEVYCYYAEDTVERNILDLAARQGLSLYTKANSAGTLDVSSFARENEKTKIDDSPVKKVQKGDFIFKIDDMLAILFPHMYEELDYLLPEDLDSEMQDVTIPSTNMNFPAAAARSSHNTRQRTQNAVAGPSRLRY</sequence>
<dbReference type="CDD" id="cd18793">
    <property type="entry name" value="SF2_C_SNF"/>
    <property type="match status" value="1"/>
</dbReference>
<dbReference type="PANTHER" id="PTHR45865">
    <property type="entry name" value="E3 UBIQUITIN-PROTEIN LIGASE SHPRH FAMILY MEMBER"/>
    <property type="match status" value="1"/>
</dbReference>
<dbReference type="PROSITE" id="PS51192">
    <property type="entry name" value="HELICASE_ATP_BIND_1"/>
    <property type="match status" value="1"/>
</dbReference>
<evidence type="ECO:0000256" key="8">
    <source>
        <dbReference type="SAM" id="Coils"/>
    </source>
</evidence>
<dbReference type="SUPFAM" id="SSF57850">
    <property type="entry name" value="RING/U-box"/>
    <property type="match status" value="1"/>
</dbReference>
<dbReference type="STRING" id="1095629.A0A0C9X9F8"/>
<dbReference type="OrthoDB" id="5330228at2759"/>
<name>A0A0C9X9F8_9AGAR</name>
<evidence type="ECO:0000256" key="7">
    <source>
        <dbReference type="PROSITE-ProRule" id="PRU00175"/>
    </source>
</evidence>
<dbReference type="Pfam" id="PF26021">
    <property type="entry name" value="Ferritin_C144_05"/>
    <property type="match status" value="1"/>
</dbReference>
<keyword evidence="1" id="KW-0479">Metal-binding</keyword>
<keyword evidence="8" id="KW-0175">Coiled coil</keyword>
<feature type="compositionally biased region" description="Polar residues" evidence="9">
    <location>
        <begin position="1544"/>
        <end position="1555"/>
    </location>
</feature>
<feature type="compositionally biased region" description="Basic and acidic residues" evidence="9">
    <location>
        <begin position="825"/>
        <end position="841"/>
    </location>
</feature>
<dbReference type="InterPro" id="IPR014001">
    <property type="entry name" value="Helicase_ATP-bd"/>
</dbReference>
<keyword evidence="4" id="KW-0378">Hydrolase</keyword>
<dbReference type="Proteomes" id="UP000054477">
    <property type="component" value="Unassembled WGS sequence"/>
</dbReference>
<gene>
    <name evidence="12" type="ORF">K443DRAFT_98198</name>
</gene>
<evidence type="ECO:0000313" key="12">
    <source>
        <dbReference type="EMBL" id="KIK01636.1"/>
    </source>
</evidence>
<dbReference type="Gene3D" id="3.40.50.300">
    <property type="entry name" value="P-loop containing nucleotide triphosphate hydrolases"/>
    <property type="match status" value="1"/>
</dbReference>
<dbReference type="InterPro" id="IPR052583">
    <property type="entry name" value="ATP-helicase/E3_Ub-Ligase"/>
</dbReference>
<feature type="domain" description="Helicase ATP-binding" evidence="11">
    <location>
        <begin position="304"/>
        <end position="566"/>
    </location>
</feature>
<keyword evidence="6" id="KW-0067">ATP-binding</keyword>
<dbReference type="InterPro" id="IPR000330">
    <property type="entry name" value="SNF2_N"/>
</dbReference>
<keyword evidence="13" id="KW-1185">Reference proteome</keyword>
<dbReference type="Pfam" id="PF00176">
    <property type="entry name" value="SNF2-rel_dom"/>
    <property type="match status" value="1"/>
</dbReference>
<organism evidence="12 13">
    <name type="scientific">Laccaria amethystina LaAM-08-1</name>
    <dbReference type="NCBI Taxonomy" id="1095629"/>
    <lineage>
        <taxon>Eukaryota</taxon>
        <taxon>Fungi</taxon>
        <taxon>Dikarya</taxon>
        <taxon>Basidiomycota</taxon>
        <taxon>Agaricomycotina</taxon>
        <taxon>Agaricomycetes</taxon>
        <taxon>Agaricomycetidae</taxon>
        <taxon>Agaricales</taxon>
        <taxon>Agaricineae</taxon>
        <taxon>Hydnangiaceae</taxon>
        <taxon>Laccaria</taxon>
    </lineage>
</organism>
<dbReference type="SMART" id="SM00184">
    <property type="entry name" value="RING"/>
    <property type="match status" value="1"/>
</dbReference>
<evidence type="ECO:0000256" key="3">
    <source>
        <dbReference type="ARBA" id="ARBA00022771"/>
    </source>
</evidence>
<dbReference type="InterPro" id="IPR059033">
    <property type="entry name" value="C144_05_dom"/>
</dbReference>
<evidence type="ECO:0000256" key="6">
    <source>
        <dbReference type="ARBA" id="ARBA00022840"/>
    </source>
</evidence>
<dbReference type="InterPro" id="IPR013083">
    <property type="entry name" value="Znf_RING/FYVE/PHD"/>
</dbReference>
<feature type="compositionally biased region" description="Basic and acidic residues" evidence="9">
    <location>
        <begin position="795"/>
        <end position="807"/>
    </location>
</feature>
<evidence type="ECO:0008006" key="14">
    <source>
        <dbReference type="Google" id="ProtNLM"/>
    </source>
</evidence>
<dbReference type="InterPro" id="IPR038718">
    <property type="entry name" value="SNF2-like_sf"/>
</dbReference>
<dbReference type="SUPFAM" id="SSF52540">
    <property type="entry name" value="P-loop containing nucleoside triphosphate hydrolases"/>
    <property type="match status" value="2"/>
</dbReference>
<dbReference type="InterPro" id="IPR018957">
    <property type="entry name" value="Znf_C3HC4_RING-type"/>
</dbReference>
<feature type="domain" description="RING-type" evidence="10">
    <location>
        <begin position="1212"/>
        <end position="1252"/>
    </location>
</feature>
<reference evidence="12 13" key="1">
    <citation type="submission" date="2014-04" db="EMBL/GenBank/DDBJ databases">
        <authorList>
            <consortium name="DOE Joint Genome Institute"/>
            <person name="Kuo A."/>
            <person name="Kohler A."/>
            <person name="Nagy L.G."/>
            <person name="Floudas D."/>
            <person name="Copeland A."/>
            <person name="Barry K.W."/>
            <person name="Cichocki N."/>
            <person name="Veneault-Fourrey C."/>
            <person name="LaButti K."/>
            <person name="Lindquist E.A."/>
            <person name="Lipzen A."/>
            <person name="Lundell T."/>
            <person name="Morin E."/>
            <person name="Murat C."/>
            <person name="Sun H."/>
            <person name="Tunlid A."/>
            <person name="Henrissat B."/>
            <person name="Grigoriev I.V."/>
            <person name="Hibbett D.S."/>
            <person name="Martin F."/>
            <person name="Nordberg H.P."/>
            <person name="Cantor M.N."/>
            <person name="Hua S.X."/>
        </authorList>
    </citation>
    <scope>NUCLEOTIDE SEQUENCE [LARGE SCALE GENOMIC DNA]</scope>
    <source>
        <strain evidence="12 13">LaAM-08-1</strain>
    </source>
</reference>
<proteinExistence type="predicted"/>
<dbReference type="GO" id="GO:0005524">
    <property type="term" value="F:ATP binding"/>
    <property type="evidence" value="ECO:0007669"/>
    <property type="project" value="InterPro"/>
</dbReference>
<dbReference type="Gene3D" id="3.30.40.10">
    <property type="entry name" value="Zinc/RING finger domain, C3HC4 (zinc finger)"/>
    <property type="match status" value="1"/>
</dbReference>
<protein>
    <recommendedName>
        <fullName evidence="14">RING-type domain-containing protein</fullName>
    </recommendedName>
</protein>
<dbReference type="GO" id="GO:0008270">
    <property type="term" value="F:zinc ion binding"/>
    <property type="evidence" value="ECO:0007669"/>
    <property type="project" value="UniProtKB-KW"/>
</dbReference>
<evidence type="ECO:0000256" key="4">
    <source>
        <dbReference type="ARBA" id="ARBA00022801"/>
    </source>
</evidence>
<evidence type="ECO:0000259" key="11">
    <source>
        <dbReference type="PROSITE" id="PS51192"/>
    </source>
</evidence>
<dbReference type="GO" id="GO:0016787">
    <property type="term" value="F:hydrolase activity"/>
    <property type="evidence" value="ECO:0007669"/>
    <property type="project" value="UniProtKB-KW"/>
</dbReference>
<keyword evidence="5" id="KW-0862">Zinc</keyword>
<dbReference type="PROSITE" id="PS00518">
    <property type="entry name" value="ZF_RING_1"/>
    <property type="match status" value="1"/>
</dbReference>
<dbReference type="GO" id="GO:0000209">
    <property type="term" value="P:protein polyubiquitination"/>
    <property type="evidence" value="ECO:0007669"/>
    <property type="project" value="TreeGrafter"/>
</dbReference>
<feature type="coiled-coil region" evidence="8">
    <location>
        <begin position="1027"/>
        <end position="1054"/>
    </location>
</feature>
<reference evidence="13" key="2">
    <citation type="submission" date="2015-01" db="EMBL/GenBank/DDBJ databases">
        <title>Evolutionary Origins and Diversification of the Mycorrhizal Mutualists.</title>
        <authorList>
            <consortium name="DOE Joint Genome Institute"/>
            <consortium name="Mycorrhizal Genomics Consortium"/>
            <person name="Kohler A."/>
            <person name="Kuo A."/>
            <person name="Nagy L.G."/>
            <person name="Floudas D."/>
            <person name="Copeland A."/>
            <person name="Barry K.W."/>
            <person name="Cichocki N."/>
            <person name="Veneault-Fourrey C."/>
            <person name="LaButti K."/>
            <person name="Lindquist E.A."/>
            <person name="Lipzen A."/>
            <person name="Lundell T."/>
            <person name="Morin E."/>
            <person name="Murat C."/>
            <person name="Riley R."/>
            <person name="Ohm R."/>
            <person name="Sun H."/>
            <person name="Tunlid A."/>
            <person name="Henrissat B."/>
            <person name="Grigoriev I.V."/>
            <person name="Hibbett D.S."/>
            <person name="Martin F."/>
        </authorList>
    </citation>
    <scope>NUCLEOTIDE SEQUENCE [LARGE SCALE GENOMIC DNA]</scope>
    <source>
        <strain evidence="13">LaAM-08-1</strain>
    </source>
</reference>
<dbReference type="PANTHER" id="PTHR45865:SF1">
    <property type="entry name" value="E3 UBIQUITIN-PROTEIN LIGASE SHPRH"/>
    <property type="match status" value="1"/>
</dbReference>
<dbReference type="Gene3D" id="3.40.50.10810">
    <property type="entry name" value="Tandem AAA-ATPase domain"/>
    <property type="match status" value="2"/>
</dbReference>
<feature type="region of interest" description="Disordered" evidence="9">
    <location>
        <begin position="410"/>
        <end position="451"/>
    </location>
</feature>
<feature type="compositionally biased region" description="Acidic residues" evidence="9">
    <location>
        <begin position="808"/>
        <end position="824"/>
    </location>
</feature>
<evidence type="ECO:0000313" key="13">
    <source>
        <dbReference type="Proteomes" id="UP000054477"/>
    </source>
</evidence>
<evidence type="ECO:0000259" key="10">
    <source>
        <dbReference type="PROSITE" id="PS50089"/>
    </source>
</evidence>
<dbReference type="InterPro" id="IPR001841">
    <property type="entry name" value="Znf_RING"/>
</dbReference>
<dbReference type="Pfam" id="PF00097">
    <property type="entry name" value="zf-C3HC4"/>
    <property type="match status" value="1"/>
</dbReference>
<dbReference type="InterPro" id="IPR017907">
    <property type="entry name" value="Znf_RING_CS"/>
</dbReference>
<dbReference type="GO" id="GO:0005634">
    <property type="term" value="C:nucleus"/>
    <property type="evidence" value="ECO:0007669"/>
    <property type="project" value="TreeGrafter"/>
</dbReference>
<feature type="compositionally biased region" description="Basic residues" evidence="9">
    <location>
        <begin position="415"/>
        <end position="438"/>
    </location>
</feature>
<dbReference type="SMART" id="SM00487">
    <property type="entry name" value="DEXDc"/>
    <property type="match status" value="1"/>
</dbReference>
<dbReference type="GO" id="GO:0061630">
    <property type="term" value="F:ubiquitin protein ligase activity"/>
    <property type="evidence" value="ECO:0007669"/>
    <property type="project" value="TreeGrafter"/>
</dbReference>
<dbReference type="GO" id="GO:0006974">
    <property type="term" value="P:DNA damage response"/>
    <property type="evidence" value="ECO:0007669"/>
    <property type="project" value="TreeGrafter"/>
</dbReference>
<dbReference type="InterPro" id="IPR001650">
    <property type="entry name" value="Helicase_C-like"/>
</dbReference>
<evidence type="ECO:0000256" key="2">
    <source>
        <dbReference type="ARBA" id="ARBA00022741"/>
    </source>
</evidence>
<keyword evidence="2" id="KW-0547">Nucleotide-binding</keyword>
<evidence type="ECO:0000256" key="9">
    <source>
        <dbReference type="SAM" id="MobiDB-lite"/>
    </source>
</evidence>
<dbReference type="PROSITE" id="PS50089">
    <property type="entry name" value="ZF_RING_2"/>
    <property type="match status" value="1"/>
</dbReference>
<dbReference type="HOGENOM" id="CLU_001592_2_1_1"/>
<dbReference type="InterPro" id="IPR027417">
    <property type="entry name" value="P-loop_NTPase"/>
</dbReference>
<dbReference type="InterPro" id="IPR049730">
    <property type="entry name" value="SNF2/RAD54-like_C"/>
</dbReference>
<evidence type="ECO:0000256" key="1">
    <source>
        <dbReference type="ARBA" id="ARBA00022723"/>
    </source>
</evidence>
<accession>A0A0C9X9F8</accession>
<feature type="region of interest" description="Disordered" evidence="9">
    <location>
        <begin position="1541"/>
        <end position="1564"/>
    </location>
</feature>
<dbReference type="EMBL" id="KN838603">
    <property type="protein sequence ID" value="KIK01636.1"/>
    <property type="molecule type" value="Genomic_DNA"/>
</dbReference>